<dbReference type="OrthoDB" id="10627810at2759"/>
<evidence type="ECO:0000256" key="1">
    <source>
        <dbReference type="SAM" id="MobiDB-lite"/>
    </source>
</evidence>
<feature type="region of interest" description="Disordered" evidence="1">
    <location>
        <begin position="47"/>
        <end position="86"/>
    </location>
</feature>
<protein>
    <submittedName>
        <fullName evidence="3">Uncharacterized protein</fullName>
    </submittedName>
</protein>
<accession>A0A9W9U8T4</accession>
<gene>
    <name evidence="3" type="ORF">N7476_002588</name>
</gene>
<evidence type="ECO:0000313" key="4">
    <source>
        <dbReference type="Proteomes" id="UP001147746"/>
    </source>
</evidence>
<dbReference type="AlphaFoldDB" id="A0A9W9U8T4"/>
<reference evidence="3" key="1">
    <citation type="submission" date="2022-12" db="EMBL/GenBank/DDBJ databases">
        <authorList>
            <person name="Petersen C."/>
        </authorList>
    </citation>
    <scope>NUCLEOTIDE SEQUENCE</scope>
    <source>
        <strain evidence="3">IBT 21472</strain>
    </source>
</reference>
<reference evidence="3" key="2">
    <citation type="journal article" date="2023" name="IMA Fungus">
        <title>Comparative genomic study of the Penicillium genus elucidates a diverse pangenome and 15 lateral gene transfer events.</title>
        <authorList>
            <person name="Petersen C."/>
            <person name="Sorensen T."/>
            <person name="Nielsen M.R."/>
            <person name="Sondergaard T.E."/>
            <person name="Sorensen J.L."/>
            <person name="Fitzpatrick D.A."/>
            <person name="Frisvad J.C."/>
            <person name="Nielsen K.L."/>
        </authorList>
    </citation>
    <scope>NUCLEOTIDE SEQUENCE</scope>
    <source>
        <strain evidence="3">IBT 21472</strain>
    </source>
</reference>
<dbReference type="Proteomes" id="UP001147746">
    <property type="component" value="Unassembled WGS sequence"/>
</dbReference>
<feature type="chain" id="PRO_5040858656" evidence="2">
    <location>
        <begin position="20"/>
        <end position="210"/>
    </location>
</feature>
<feature type="signal peptide" evidence="2">
    <location>
        <begin position="1"/>
        <end position="19"/>
    </location>
</feature>
<name>A0A9W9U8T4_9EURO</name>
<keyword evidence="4" id="KW-1185">Reference proteome</keyword>
<organism evidence="3 4">
    <name type="scientific">Penicillium atrosanguineum</name>
    <dbReference type="NCBI Taxonomy" id="1132637"/>
    <lineage>
        <taxon>Eukaryota</taxon>
        <taxon>Fungi</taxon>
        <taxon>Dikarya</taxon>
        <taxon>Ascomycota</taxon>
        <taxon>Pezizomycotina</taxon>
        <taxon>Eurotiomycetes</taxon>
        <taxon>Eurotiomycetidae</taxon>
        <taxon>Eurotiales</taxon>
        <taxon>Aspergillaceae</taxon>
        <taxon>Penicillium</taxon>
    </lineage>
</organism>
<evidence type="ECO:0000256" key="2">
    <source>
        <dbReference type="SAM" id="SignalP"/>
    </source>
</evidence>
<proteinExistence type="predicted"/>
<keyword evidence="2" id="KW-0732">Signal</keyword>
<dbReference type="EMBL" id="JAPZBO010000002">
    <property type="protein sequence ID" value="KAJ5323988.1"/>
    <property type="molecule type" value="Genomic_DNA"/>
</dbReference>
<comment type="caution">
    <text evidence="3">The sequence shown here is derived from an EMBL/GenBank/DDBJ whole genome shotgun (WGS) entry which is preliminary data.</text>
</comment>
<sequence>MKLASSVPAISIFLLLTTAKNTTVPKETPTAAINLASFHSTIGARDLSSDVSLDPSEPSERSNPSDPSLDVRPPKKPKKEKEPETCSRNSECFWNHICIDGVCVPSRSTAVGENVRQIGKIVSEIITVVIIGVGADGAPGDEWGDIGPDSGDMEELVDSGDTTTTPASLERRELVVEAREFDLEIGENPDEDGLDSELIEKGKTAYWGNY</sequence>
<evidence type="ECO:0000313" key="3">
    <source>
        <dbReference type="EMBL" id="KAJ5323988.1"/>
    </source>
</evidence>